<reference evidence="11" key="2">
    <citation type="submission" date="2017-01" db="EMBL/GenBank/DDBJ databases">
        <authorList>
            <person name="Varghese N."/>
            <person name="Submissions S."/>
        </authorList>
    </citation>
    <scope>NUCLEOTIDE SEQUENCE [LARGE SCALE GENOMIC DNA]</scope>
    <source>
        <strain evidence="11">DSM 21068</strain>
    </source>
</reference>
<keyword evidence="5" id="KW-0949">S-adenosyl-L-methionine</keyword>
<evidence type="ECO:0000259" key="8">
    <source>
        <dbReference type="Pfam" id="PF12564"/>
    </source>
</evidence>
<dbReference type="GO" id="GO:0009007">
    <property type="term" value="F:site-specific DNA-methyltransferase (adenine-specific) activity"/>
    <property type="evidence" value="ECO:0007669"/>
    <property type="project" value="UniProtKB-EC"/>
</dbReference>
<dbReference type="InterPro" id="IPR002052">
    <property type="entry name" value="DNA_methylase_N6_adenine_CS"/>
</dbReference>
<dbReference type="Proteomes" id="UP000238314">
    <property type="component" value="Unassembled WGS sequence"/>
</dbReference>
<dbReference type="InterPro" id="IPR002295">
    <property type="entry name" value="N4/N6-MTase_EcoPI_Mod-like"/>
</dbReference>
<comment type="similarity">
    <text evidence="1">Belongs to the N(4)/N(6)-methyltransferase family.</text>
</comment>
<gene>
    <name evidence="9" type="ORF">B0A70_07920</name>
    <name evidence="10" type="ORF">SAMN05421796_109102</name>
</gene>
<evidence type="ECO:0000256" key="2">
    <source>
        <dbReference type="ARBA" id="ARBA00011900"/>
    </source>
</evidence>
<evidence type="ECO:0000313" key="12">
    <source>
        <dbReference type="Proteomes" id="UP000238314"/>
    </source>
</evidence>
<proteinExistence type="inferred from homology"/>
<reference evidence="10" key="3">
    <citation type="submission" date="2017-01" db="EMBL/GenBank/DDBJ databases">
        <authorList>
            <person name="Mah S.A."/>
            <person name="Swanson W.J."/>
            <person name="Moy G.W."/>
            <person name="Vacquier V.D."/>
        </authorList>
    </citation>
    <scope>NUCLEOTIDE SEQUENCE [LARGE SCALE GENOMIC DNA]</scope>
    <source>
        <strain evidence="10">DSM 21068</strain>
    </source>
</reference>
<evidence type="ECO:0000313" key="11">
    <source>
        <dbReference type="Proteomes" id="UP000186246"/>
    </source>
</evidence>
<dbReference type="EC" id="2.1.1.72" evidence="2"/>
<dbReference type="AlphaFoldDB" id="A0A1N7NVA1"/>
<dbReference type="InterPro" id="IPR001091">
    <property type="entry name" value="RM_Methyltransferase"/>
</dbReference>
<reference evidence="9 12" key="1">
    <citation type="submission" date="2016-11" db="EMBL/GenBank/DDBJ databases">
        <title>Whole genomes of Flavobacteriaceae.</title>
        <authorList>
            <person name="Stine C."/>
            <person name="Li C."/>
            <person name="Tadesse D."/>
        </authorList>
    </citation>
    <scope>NUCLEOTIDE SEQUENCE [LARGE SCALE GENOMIC DNA]</scope>
    <source>
        <strain evidence="9 12">DSM 21068</strain>
    </source>
</reference>
<dbReference type="GO" id="GO:0008170">
    <property type="term" value="F:N-methyltransferase activity"/>
    <property type="evidence" value="ECO:0007669"/>
    <property type="project" value="InterPro"/>
</dbReference>
<comment type="catalytic activity">
    <reaction evidence="6">
        <text>a 2'-deoxyadenosine in DNA + S-adenosyl-L-methionine = an N(6)-methyl-2'-deoxyadenosine in DNA + S-adenosyl-L-homocysteine + H(+)</text>
        <dbReference type="Rhea" id="RHEA:15197"/>
        <dbReference type="Rhea" id="RHEA-COMP:12418"/>
        <dbReference type="Rhea" id="RHEA-COMP:12419"/>
        <dbReference type="ChEBI" id="CHEBI:15378"/>
        <dbReference type="ChEBI" id="CHEBI:57856"/>
        <dbReference type="ChEBI" id="CHEBI:59789"/>
        <dbReference type="ChEBI" id="CHEBI:90615"/>
        <dbReference type="ChEBI" id="CHEBI:90616"/>
        <dbReference type="EC" id="2.1.1.72"/>
    </reaction>
</comment>
<feature type="domain" description="DNA methylase N-4/N-6" evidence="7">
    <location>
        <begin position="200"/>
        <end position="520"/>
    </location>
</feature>
<dbReference type="InterPro" id="IPR022221">
    <property type="entry name" value="TypeIII_RM_meth"/>
</dbReference>
<dbReference type="InterPro" id="IPR002941">
    <property type="entry name" value="DNA_methylase_N4/N6"/>
</dbReference>
<sequence>MKLYQTLESQLKKEPNYVSDNGELKKWVVLNKAQNFDEELIGLLLDSPDLKQKFFLEVKSTLIFKQNLFIQFLEQKNYLNDSYTQFKNKVGLSIDGKYLKQRNEVALVWPFKDCILEGGQSREEDKREEIFFNETLAQDEITELLDPKVITNAKRFDKDGEKDFSQFNRNENGTITDNLIIKGNNLLALHSLKKEFAGKVKLIYIDPPYNTGSDSFNYNDSFNQSTWLTFMKNRIEGAERLLSSQGVFLVQCSFHQYAYLKVLMDDLFEKHLCDFNIQVRHPARALTGDKEFNDIIEYILIYTNDKGKKMPFVEEQKTIDDYILQIELNEDAKPEIIKCGSKEVEVYLPNQYKVVSVPPSKEGLKKISIRGSIREKNSSGRFFVKFLENLTHYPPETIFKVPDMGDDFENHRFFYSAPNGKKNGGYYQGMPTSSDITKKQYPNFYNFEKEYNNVSKQGGVEFRNGKKPEELLKFLIQIFTSSNDIVLDYHLGSGTTAAVAHKLGRQYIGLEQLQSQIDLSVQRINNVIKGDSTGISKEEDINWQGGGSFIYLELKKYNQTFIEKIEEAQDSENLLQIWEEMKSKSFLNYNVDIQKQEQHIEDFKLLSLNEQKQHLCELLNKNQLYVNLSSLNDENFECTAEEKNLNRDFYKI</sequence>
<dbReference type="Gene3D" id="3.40.50.150">
    <property type="entry name" value="Vaccinia Virus protein VP39"/>
    <property type="match status" value="1"/>
</dbReference>
<name>A0A1N7NVA1_9FLAO</name>
<accession>A0A1N7NVA1</accession>
<keyword evidence="12" id="KW-1185">Reference proteome</keyword>
<evidence type="ECO:0000313" key="10">
    <source>
        <dbReference type="EMBL" id="SIT02240.1"/>
    </source>
</evidence>
<dbReference type="PIRSF" id="PIRSF015855">
    <property type="entry name" value="TypeIII_Mtase_mKpnI"/>
    <property type="match status" value="1"/>
</dbReference>
<dbReference type="GO" id="GO:0032259">
    <property type="term" value="P:methylation"/>
    <property type="evidence" value="ECO:0007669"/>
    <property type="project" value="UniProtKB-KW"/>
</dbReference>
<dbReference type="RefSeq" id="WP_076452495.1">
    <property type="nucleotide sequence ID" value="NZ_FTOJ01000009.1"/>
</dbReference>
<evidence type="ECO:0000256" key="5">
    <source>
        <dbReference type="ARBA" id="ARBA00022691"/>
    </source>
</evidence>
<dbReference type="EMBL" id="MUGO01000011">
    <property type="protein sequence ID" value="PQA94183.1"/>
    <property type="molecule type" value="Genomic_DNA"/>
</dbReference>
<feature type="domain" description="Type III restriction/modification enzyme methylation subunit" evidence="8">
    <location>
        <begin position="37"/>
        <end position="92"/>
    </location>
</feature>
<evidence type="ECO:0000256" key="3">
    <source>
        <dbReference type="ARBA" id="ARBA00022603"/>
    </source>
</evidence>
<keyword evidence="4 10" id="KW-0808">Transferase</keyword>
<dbReference type="PRINTS" id="PR00508">
    <property type="entry name" value="S21N4MTFRASE"/>
</dbReference>
<dbReference type="EMBL" id="FTOJ01000009">
    <property type="protein sequence ID" value="SIT02240.1"/>
    <property type="molecule type" value="Genomic_DNA"/>
</dbReference>
<dbReference type="Pfam" id="PF01555">
    <property type="entry name" value="N6_N4_Mtase"/>
    <property type="match status" value="1"/>
</dbReference>
<evidence type="ECO:0000313" key="9">
    <source>
        <dbReference type="EMBL" id="PQA94183.1"/>
    </source>
</evidence>
<organism evidence="10 11">
    <name type="scientific">Chryseobacterium piscicola</name>
    <dbReference type="NCBI Taxonomy" id="551459"/>
    <lineage>
        <taxon>Bacteria</taxon>
        <taxon>Pseudomonadati</taxon>
        <taxon>Bacteroidota</taxon>
        <taxon>Flavobacteriia</taxon>
        <taxon>Flavobacteriales</taxon>
        <taxon>Weeksellaceae</taxon>
        <taxon>Chryseobacterium group</taxon>
        <taxon>Chryseobacterium</taxon>
    </lineage>
</organism>
<dbReference type="SUPFAM" id="SSF53335">
    <property type="entry name" value="S-adenosyl-L-methionine-dependent methyltransferases"/>
    <property type="match status" value="1"/>
</dbReference>
<dbReference type="Pfam" id="PF12564">
    <property type="entry name" value="TypeIII_RM_meth"/>
    <property type="match status" value="1"/>
</dbReference>
<dbReference type="REBASE" id="265740">
    <property type="entry name" value="M.Cpi21068ORF7920P"/>
</dbReference>
<dbReference type="InterPro" id="IPR029063">
    <property type="entry name" value="SAM-dependent_MTases_sf"/>
</dbReference>
<dbReference type="Proteomes" id="UP000186246">
    <property type="component" value="Unassembled WGS sequence"/>
</dbReference>
<evidence type="ECO:0000256" key="4">
    <source>
        <dbReference type="ARBA" id="ARBA00022679"/>
    </source>
</evidence>
<dbReference type="GO" id="GO:0003677">
    <property type="term" value="F:DNA binding"/>
    <property type="evidence" value="ECO:0007669"/>
    <property type="project" value="InterPro"/>
</dbReference>
<dbReference type="OrthoDB" id="9800801at2"/>
<protein>
    <recommendedName>
        <fullName evidence="2">site-specific DNA-methyltransferase (adenine-specific)</fullName>
        <ecNumber evidence="2">2.1.1.72</ecNumber>
    </recommendedName>
</protein>
<evidence type="ECO:0000256" key="6">
    <source>
        <dbReference type="ARBA" id="ARBA00047942"/>
    </source>
</evidence>
<evidence type="ECO:0000259" key="7">
    <source>
        <dbReference type="Pfam" id="PF01555"/>
    </source>
</evidence>
<keyword evidence="3 10" id="KW-0489">Methyltransferase</keyword>
<dbReference type="PROSITE" id="PS00092">
    <property type="entry name" value="N6_MTASE"/>
    <property type="match status" value="1"/>
</dbReference>
<evidence type="ECO:0000256" key="1">
    <source>
        <dbReference type="ARBA" id="ARBA00006594"/>
    </source>
</evidence>
<dbReference type="STRING" id="551459.SAMN05421796_109102"/>